<gene>
    <name evidence="6" type="ORF">G1H11_16020</name>
</gene>
<dbReference type="GO" id="GO:0003677">
    <property type="term" value="F:DNA binding"/>
    <property type="evidence" value="ECO:0007669"/>
    <property type="project" value="UniProtKB-KW"/>
</dbReference>
<accession>A0A6N9YP47</accession>
<dbReference type="PROSITE" id="PS51898">
    <property type="entry name" value="TYR_RECOMBINASE"/>
    <property type="match status" value="1"/>
</dbReference>
<dbReference type="CDD" id="cd01189">
    <property type="entry name" value="INT_ICEBs1_C_like"/>
    <property type="match status" value="1"/>
</dbReference>
<reference evidence="6 7" key="1">
    <citation type="submission" date="2020-02" db="EMBL/GenBank/DDBJ databases">
        <authorList>
            <person name="Li X.-J."/>
            <person name="Feng X.-M."/>
        </authorList>
    </citation>
    <scope>NUCLEOTIDE SEQUENCE [LARGE SCALE GENOMIC DNA]</scope>
    <source>
        <strain evidence="6 7">CGMCC 4.7225</strain>
    </source>
</reference>
<name>A0A6N9YP47_9ACTN</name>
<proteinExistence type="inferred from homology"/>
<dbReference type="RefSeq" id="WP_163819593.1">
    <property type="nucleotide sequence ID" value="NZ_JAAGOB010000008.1"/>
</dbReference>
<evidence type="ECO:0000256" key="2">
    <source>
        <dbReference type="ARBA" id="ARBA00023125"/>
    </source>
</evidence>
<feature type="domain" description="Tyr recombinase" evidence="5">
    <location>
        <begin position="223"/>
        <end position="425"/>
    </location>
</feature>
<dbReference type="InterPro" id="IPR002104">
    <property type="entry name" value="Integrase_catalytic"/>
</dbReference>
<dbReference type="GO" id="GO:0006310">
    <property type="term" value="P:DNA recombination"/>
    <property type="evidence" value="ECO:0007669"/>
    <property type="project" value="UniProtKB-KW"/>
</dbReference>
<dbReference type="Gene3D" id="1.10.150.130">
    <property type="match status" value="1"/>
</dbReference>
<keyword evidence="2" id="KW-0238">DNA-binding</keyword>
<dbReference type="EMBL" id="JAAGOB010000008">
    <property type="protein sequence ID" value="NED96816.1"/>
    <property type="molecule type" value="Genomic_DNA"/>
</dbReference>
<feature type="region of interest" description="Disordered" evidence="4">
    <location>
        <begin position="423"/>
        <end position="454"/>
    </location>
</feature>
<sequence>MARADGRTRGNIEELPSGGYRVRVYAGLDPLTKRPHYLRETVPAGPRARREAERSRTRLLAQIDERKNPRTNATINQLMDHWLDVLDVDTSTKRGYVNKINKHIRPNLGNIAVGKVDVELLDLFYAQLKKCRDHCHGRRYVQHRTAHNHVCDEHVDSRCEPPQPGRCRACKRACREHRCKGLADSTVRQIHWILSGALSRAVRWGWIGVNPADHAEPPSLPHPDPQPPSPTEAARIVNDSWAHDPEWGALIWITMTSGARRAEMCALRIRHFDDENGVLTLGRAIYKDDNGELQEKDTKTHQQRRVVLDPESCDVLREHINRLRARVKKLDIDLSPDAYLFSPAPDCRVARNPDAITRRYDRMAERLGIKTTFHRLRHYSATELILAGVNVRAVAGRLGHGGGGATTLRVYAAWTSEADQRAAAALSARMPPRPDSKSGKPPETIDKSNAEPAD</sequence>
<evidence type="ECO:0000313" key="6">
    <source>
        <dbReference type="EMBL" id="NED96816.1"/>
    </source>
</evidence>
<dbReference type="PANTHER" id="PTHR30349:SF64">
    <property type="entry name" value="PROPHAGE INTEGRASE INTD-RELATED"/>
    <property type="match status" value="1"/>
</dbReference>
<dbReference type="InterPro" id="IPR050090">
    <property type="entry name" value="Tyrosine_recombinase_XerCD"/>
</dbReference>
<dbReference type="Gene3D" id="1.10.443.10">
    <property type="entry name" value="Intergrase catalytic core"/>
    <property type="match status" value="1"/>
</dbReference>
<dbReference type="Pfam" id="PF00589">
    <property type="entry name" value="Phage_integrase"/>
    <property type="match status" value="1"/>
</dbReference>
<dbReference type="Proteomes" id="UP000469185">
    <property type="component" value="Unassembled WGS sequence"/>
</dbReference>
<evidence type="ECO:0000256" key="3">
    <source>
        <dbReference type="ARBA" id="ARBA00023172"/>
    </source>
</evidence>
<evidence type="ECO:0000256" key="4">
    <source>
        <dbReference type="SAM" id="MobiDB-lite"/>
    </source>
</evidence>
<comment type="caution">
    <text evidence="6">The sequence shown here is derived from an EMBL/GenBank/DDBJ whole genome shotgun (WGS) entry which is preliminary data.</text>
</comment>
<organism evidence="6 7">
    <name type="scientific">Phytoactinopolyspora alkaliphila</name>
    <dbReference type="NCBI Taxonomy" id="1783498"/>
    <lineage>
        <taxon>Bacteria</taxon>
        <taxon>Bacillati</taxon>
        <taxon>Actinomycetota</taxon>
        <taxon>Actinomycetes</taxon>
        <taxon>Jiangellales</taxon>
        <taxon>Jiangellaceae</taxon>
        <taxon>Phytoactinopolyspora</taxon>
    </lineage>
</organism>
<evidence type="ECO:0000259" key="5">
    <source>
        <dbReference type="PROSITE" id="PS51898"/>
    </source>
</evidence>
<evidence type="ECO:0000256" key="1">
    <source>
        <dbReference type="ARBA" id="ARBA00008857"/>
    </source>
</evidence>
<keyword evidence="3" id="KW-0233">DNA recombination</keyword>
<dbReference type="SUPFAM" id="SSF56349">
    <property type="entry name" value="DNA breaking-rejoining enzymes"/>
    <property type="match status" value="1"/>
</dbReference>
<keyword evidence="7" id="KW-1185">Reference proteome</keyword>
<dbReference type="InterPro" id="IPR010998">
    <property type="entry name" value="Integrase_recombinase_N"/>
</dbReference>
<dbReference type="InterPro" id="IPR013762">
    <property type="entry name" value="Integrase-like_cat_sf"/>
</dbReference>
<comment type="similarity">
    <text evidence="1">Belongs to the 'phage' integrase family.</text>
</comment>
<dbReference type="AlphaFoldDB" id="A0A6N9YP47"/>
<dbReference type="InterPro" id="IPR011010">
    <property type="entry name" value="DNA_brk_join_enz"/>
</dbReference>
<dbReference type="PANTHER" id="PTHR30349">
    <property type="entry name" value="PHAGE INTEGRASE-RELATED"/>
    <property type="match status" value="1"/>
</dbReference>
<evidence type="ECO:0000313" key="7">
    <source>
        <dbReference type="Proteomes" id="UP000469185"/>
    </source>
</evidence>
<feature type="compositionally biased region" description="Basic and acidic residues" evidence="4">
    <location>
        <begin position="432"/>
        <end position="454"/>
    </location>
</feature>
<dbReference type="GO" id="GO:0015074">
    <property type="term" value="P:DNA integration"/>
    <property type="evidence" value="ECO:0007669"/>
    <property type="project" value="UniProtKB-KW"/>
</dbReference>
<protein>
    <submittedName>
        <fullName evidence="6">Site-specific integrase</fullName>
    </submittedName>
</protein>